<feature type="domain" description="Luciferase-like" evidence="5">
    <location>
        <begin position="17"/>
        <end position="242"/>
    </location>
</feature>
<accession>A0ABU8RR25</accession>
<evidence type="ECO:0000256" key="4">
    <source>
        <dbReference type="ARBA" id="ARBA00023033"/>
    </source>
</evidence>
<dbReference type="PANTHER" id="PTHR42847:SF4">
    <property type="entry name" value="ALKANESULFONATE MONOOXYGENASE-RELATED"/>
    <property type="match status" value="1"/>
</dbReference>
<name>A0ABU8RR25_9SPHN</name>
<dbReference type="NCBIfam" id="TIGR03619">
    <property type="entry name" value="F420_Rv2161c"/>
    <property type="match status" value="1"/>
</dbReference>
<keyword evidence="7" id="KW-1185">Reference proteome</keyword>
<dbReference type="EMBL" id="JBBHJZ010000001">
    <property type="protein sequence ID" value="MEJ5975509.1"/>
    <property type="molecule type" value="Genomic_DNA"/>
</dbReference>
<gene>
    <name evidence="6" type="ORF">WG901_02585</name>
</gene>
<dbReference type="PANTHER" id="PTHR42847">
    <property type="entry name" value="ALKANESULFONATE MONOOXYGENASE"/>
    <property type="match status" value="1"/>
</dbReference>
<dbReference type="RefSeq" id="WP_339585455.1">
    <property type="nucleotide sequence ID" value="NZ_JBBHJZ010000001.1"/>
</dbReference>
<proteinExistence type="predicted"/>
<evidence type="ECO:0000259" key="5">
    <source>
        <dbReference type="Pfam" id="PF00296"/>
    </source>
</evidence>
<dbReference type="Proteomes" id="UP001361239">
    <property type="component" value="Unassembled WGS sequence"/>
</dbReference>
<reference evidence="6 7" key="1">
    <citation type="submission" date="2024-03" db="EMBL/GenBank/DDBJ databases">
        <authorList>
            <person name="Jo J.-H."/>
        </authorList>
    </citation>
    <scope>NUCLEOTIDE SEQUENCE [LARGE SCALE GENOMIC DNA]</scope>
    <source>
        <strain evidence="6 7">PS1R-30</strain>
    </source>
</reference>
<dbReference type="InterPro" id="IPR036661">
    <property type="entry name" value="Luciferase-like_sf"/>
</dbReference>
<sequence length="306" mass="33350">MKLGITTNYTWFGPPVTALAQTIESLGFESMWMGEHPIIPIAAAEAERYGVPLPPNYRHMPALFVSLSAAAAVTSKIRLGTNICLVPQRDPLLLAKEVATLDRISGGRVSFAYGTGWIEEEAPVFGYRFDKRLGRTLDFMRAVQTLWAEGDQGYEGEHISFPPVHCYPKPLQKPLPVLIGSGNDKTDNTKILRRVARTADGWLPSFLSPAQMREQLSLLKEFCAEEGRDFAALDISLIVPAISFGVGDLPPWGAGAYDNLEPVNAKELVAEYAEAGVGRILVGVNDMEDDGAFKALEDVAEGMGLL</sequence>
<keyword evidence="3 6" id="KW-0560">Oxidoreductase</keyword>
<keyword evidence="4" id="KW-0503">Monooxygenase</keyword>
<evidence type="ECO:0000313" key="7">
    <source>
        <dbReference type="Proteomes" id="UP001361239"/>
    </source>
</evidence>
<keyword evidence="2" id="KW-0288">FMN</keyword>
<dbReference type="Gene3D" id="3.20.20.30">
    <property type="entry name" value="Luciferase-like domain"/>
    <property type="match status" value="1"/>
</dbReference>
<protein>
    <submittedName>
        <fullName evidence="6">TIGR03619 family F420-dependent LLM class oxidoreductase</fullName>
        <ecNumber evidence="6">1.-.-.-</ecNumber>
    </submittedName>
</protein>
<dbReference type="GO" id="GO:0016491">
    <property type="term" value="F:oxidoreductase activity"/>
    <property type="evidence" value="ECO:0007669"/>
    <property type="project" value="UniProtKB-KW"/>
</dbReference>
<dbReference type="InterPro" id="IPR019921">
    <property type="entry name" value="Lucif-like_OxRdtase_Rv2161c"/>
</dbReference>
<evidence type="ECO:0000256" key="2">
    <source>
        <dbReference type="ARBA" id="ARBA00022643"/>
    </source>
</evidence>
<dbReference type="InterPro" id="IPR011251">
    <property type="entry name" value="Luciferase-like_dom"/>
</dbReference>
<comment type="caution">
    <text evidence="6">The sequence shown here is derived from an EMBL/GenBank/DDBJ whole genome shotgun (WGS) entry which is preliminary data.</text>
</comment>
<evidence type="ECO:0000256" key="1">
    <source>
        <dbReference type="ARBA" id="ARBA00022630"/>
    </source>
</evidence>
<dbReference type="InterPro" id="IPR050172">
    <property type="entry name" value="SsuD_RutA_monooxygenase"/>
</dbReference>
<dbReference type="Pfam" id="PF00296">
    <property type="entry name" value="Bac_luciferase"/>
    <property type="match status" value="1"/>
</dbReference>
<keyword evidence="1" id="KW-0285">Flavoprotein</keyword>
<dbReference type="EC" id="1.-.-.-" evidence="6"/>
<evidence type="ECO:0000313" key="6">
    <source>
        <dbReference type="EMBL" id="MEJ5975509.1"/>
    </source>
</evidence>
<dbReference type="SUPFAM" id="SSF51679">
    <property type="entry name" value="Bacterial luciferase-like"/>
    <property type="match status" value="1"/>
</dbReference>
<evidence type="ECO:0000256" key="3">
    <source>
        <dbReference type="ARBA" id="ARBA00023002"/>
    </source>
</evidence>
<organism evidence="6 7">
    <name type="scientific">Novosphingobium anseongense</name>
    <dbReference type="NCBI Taxonomy" id="3133436"/>
    <lineage>
        <taxon>Bacteria</taxon>
        <taxon>Pseudomonadati</taxon>
        <taxon>Pseudomonadota</taxon>
        <taxon>Alphaproteobacteria</taxon>
        <taxon>Sphingomonadales</taxon>
        <taxon>Sphingomonadaceae</taxon>
        <taxon>Novosphingobium</taxon>
    </lineage>
</organism>